<name>A0ABV1ZUR1_9ACTN</name>
<comment type="caution">
    <text evidence="2">The sequence shown here is derived from an EMBL/GenBank/DDBJ whole genome shotgun (WGS) entry which is preliminary data.</text>
</comment>
<dbReference type="EMBL" id="JBEQNB010000006">
    <property type="protein sequence ID" value="MES0834788.1"/>
    <property type="molecule type" value="Genomic_DNA"/>
</dbReference>
<keyword evidence="3" id="KW-1185">Reference proteome</keyword>
<dbReference type="PANTHER" id="PTHR35400">
    <property type="entry name" value="SLR1083 PROTEIN"/>
    <property type="match status" value="1"/>
</dbReference>
<dbReference type="InterPro" id="IPR012296">
    <property type="entry name" value="Nuclease_put_TT1808"/>
</dbReference>
<evidence type="ECO:0000313" key="2">
    <source>
        <dbReference type="EMBL" id="MES0834788.1"/>
    </source>
</evidence>
<dbReference type="PANTHER" id="PTHR35400:SF3">
    <property type="entry name" value="SLL1072 PROTEIN"/>
    <property type="match status" value="1"/>
</dbReference>
<reference evidence="2 3" key="1">
    <citation type="submission" date="2024-06" db="EMBL/GenBank/DDBJ databases">
        <authorList>
            <person name="Bataeva Y.V."/>
            <person name="Grigorian L.N."/>
            <person name="Solomentsev V.I."/>
        </authorList>
    </citation>
    <scope>NUCLEOTIDE SEQUENCE [LARGE SCALE GENOMIC DNA]</scope>
    <source>
        <strain evidence="3">SCPM-O-B-12605 (RCAM04882)</strain>
    </source>
</reference>
<keyword evidence="2" id="KW-0540">Nuclease</keyword>
<dbReference type="RefSeq" id="WP_352983865.1">
    <property type="nucleotide sequence ID" value="NZ_JBEQNA010000006.1"/>
</dbReference>
<evidence type="ECO:0000313" key="3">
    <source>
        <dbReference type="Proteomes" id="UP001432401"/>
    </source>
</evidence>
<feature type="domain" description="Putative restriction endonuclease" evidence="1">
    <location>
        <begin position="25"/>
        <end position="187"/>
    </location>
</feature>
<accession>A0ABV1ZUR1</accession>
<dbReference type="Proteomes" id="UP001432401">
    <property type="component" value="Unassembled WGS sequence"/>
</dbReference>
<dbReference type="Gene3D" id="3.90.1570.10">
    <property type="entry name" value="tt1808, chain A"/>
    <property type="match status" value="1"/>
</dbReference>
<dbReference type="InterPro" id="IPR008538">
    <property type="entry name" value="Uma2"/>
</dbReference>
<dbReference type="SUPFAM" id="SSF52980">
    <property type="entry name" value="Restriction endonuclease-like"/>
    <property type="match status" value="1"/>
</dbReference>
<dbReference type="InterPro" id="IPR011335">
    <property type="entry name" value="Restrct_endonuc-II-like"/>
</dbReference>
<keyword evidence="2" id="KW-0378">Hydrolase</keyword>
<dbReference type="GO" id="GO:0004519">
    <property type="term" value="F:endonuclease activity"/>
    <property type="evidence" value="ECO:0007669"/>
    <property type="project" value="UniProtKB-KW"/>
</dbReference>
<protein>
    <submittedName>
        <fullName evidence="2">Uma2 family endonuclease</fullName>
    </submittedName>
</protein>
<sequence length="198" mass="22657">MTAEPLPAWFMPPPGGWTADHMDNLPPGVPRMELIDGALVLLSPQTRFHSQVMRRLANALEDSAPPNVEVLQEMTMKLGKYQRPEPDVLLYRFEKGDEEHLDWYRATHVPPENVLVAIEIVSDESRDRDRTTKPLKYAQAGIPHFWRVEHEENGPAIHVYELDGTKDPRYVPVTIARERLKLDVPFPIDIDVKALAPR</sequence>
<dbReference type="Pfam" id="PF05685">
    <property type="entry name" value="Uma2"/>
    <property type="match status" value="1"/>
</dbReference>
<evidence type="ECO:0000259" key="1">
    <source>
        <dbReference type="Pfam" id="PF05685"/>
    </source>
</evidence>
<dbReference type="CDD" id="cd06260">
    <property type="entry name" value="DUF820-like"/>
    <property type="match status" value="1"/>
</dbReference>
<organism evidence="2 3">
    <name type="scientific">Nocardiopsis tropica</name>
    <dbReference type="NCBI Taxonomy" id="109330"/>
    <lineage>
        <taxon>Bacteria</taxon>
        <taxon>Bacillati</taxon>
        <taxon>Actinomycetota</taxon>
        <taxon>Actinomycetes</taxon>
        <taxon>Streptosporangiales</taxon>
        <taxon>Nocardiopsidaceae</taxon>
        <taxon>Nocardiopsis</taxon>
    </lineage>
</organism>
<gene>
    <name evidence="2" type="ORF">ABUK86_13490</name>
</gene>
<keyword evidence="2" id="KW-0255">Endonuclease</keyword>
<proteinExistence type="predicted"/>